<keyword evidence="3" id="KW-1185">Reference proteome</keyword>
<dbReference type="Proteomes" id="UP000183376">
    <property type="component" value="Chromosome I"/>
</dbReference>
<keyword evidence="1" id="KW-0812">Transmembrane</keyword>
<organism evidence="2 3">
    <name type="scientific">Allokutzneria albata</name>
    <name type="common">Kibdelosporangium albatum</name>
    <dbReference type="NCBI Taxonomy" id="211114"/>
    <lineage>
        <taxon>Bacteria</taxon>
        <taxon>Bacillati</taxon>
        <taxon>Actinomycetota</taxon>
        <taxon>Actinomycetes</taxon>
        <taxon>Pseudonocardiales</taxon>
        <taxon>Pseudonocardiaceae</taxon>
        <taxon>Allokutzneria</taxon>
    </lineage>
</organism>
<feature type="transmembrane region" description="Helical" evidence="1">
    <location>
        <begin position="9"/>
        <end position="29"/>
    </location>
</feature>
<keyword evidence="1" id="KW-1133">Transmembrane helix</keyword>
<dbReference type="EMBL" id="LT629701">
    <property type="protein sequence ID" value="SDN53930.1"/>
    <property type="molecule type" value="Genomic_DNA"/>
</dbReference>
<name>A0A1H0C7P6_ALLAB</name>
<dbReference type="AlphaFoldDB" id="A0A1H0C7P6"/>
<evidence type="ECO:0000256" key="1">
    <source>
        <dbReference type="SAM" id="Phobius"/>
    </source>
</evidence>
<proteinExistence type="predicted"/>
<gene>
    <name evidence="2" type="ORF">SAMN04489726_7073</name>
</gene>
<keyword evidence="1" id="KW-0472">Membrane</keyword>
<dbReference type="STRING" id="211114.SAMN04489726_7073"/>
<accession>A0A1H0C7P6</accession>
<evidence type="ECO:0000313" key="3">
    <source>
        <dbReference type="Proteomes" id="UP000183376"/>
    </source>
</evidence>
<sequence>MTARRIDPTAVLVAAVLIAAAFLGLIPPVPW</sequence>
<reference evidence="2 3" key="1">
    <citation type="submission" date="2016-10" db="EMBL/GenBank/DDBJ databases">
        <authorList>
            <person name="de Groot N.N."/>
        </authorList>
    </citation>
    <scope>NUCLEOTIDE SEQUENCE [LARGE SCALE GENOMIC DNA]</scope>
    <source>
        <strain evidence="2 3">DSM 44149</strain>
    </source>
</reference>
<protein>
    <submittedName>
        <fullName evidence="2">Uncharacterized protein</fullName>
    </submittedName>
</protein>
<evidence type="ECO:0000313" key="2">
    <source>
        <dbReference type="EMBL" id="SDN53930.1"/>
    </source>
</evidence>